<dbReference type="AlphaFoldDB" id="A0A9W8UF96"/>
<dbReference type="RefSeq" id="XP_056048867.1">
    <property type="nucleotide sequence ID" value="XM_056195216.1"/>
</dbReference>
<dbReference type="EMBL" id="JAJHUN010000011">
    <property type="protein sequence ID" value="KAJ4145197.1"/>
    <property type="molecule type" value="Genomic_DNA"/>
</dbReference>
<evidence type="ECO:0000313" key="2">
    <source>
        <dbReference type="Proteomes" id="UP001144673"/>
    </source>
</evidence>
<dbReference type="GeneID" id="80891211"/>
<gene>
    <name evidence="1" type="ORF">LMH87_004052</name>
</gene>
<dbReference type="KEGG" id="amus:LMH87_004052"/>
<name>A0A9W8UF96_AKAMU</name>
<protein>
    <submittedName>
        <fullName evidence="1">Uncharacterized protein</fullName>
    </submittedName>
</protein>
<dbReference type="Proteomes" id="UP001144673">
    <property type="component" value="Chromosome 2"/>
</dbReference>
<comment type="caution">
    <text evidence="1">The sequence shown here is derived from an EMBL/GenBank/DDBJ whole genome shotgun (WGS) entry which is preliminary data.</text>
</comment>
<accession>A0A9W8UF96</accession>
<keyword evidence="2" id="KW-1185">Reference proteome</keyword>
<sequence>MSFVRHLEKDGVTVLDAWEDAVALDYMGVAVVVEVGQEPMETPGRQFNKLCRGLLNAIDDHRRFYYLGPNEAGDRCRKQMKAGLQPLLEPVMLKEQSPRRDILPRLETLHHLALATFMYDGILNYKIQQRNNGKAYLEKFTVQRARQPLKFVVELAEQLPQYETHTLAVDTDSISLNRIQATVVFSEQQEHTCLARYTVLALRDFSRSSLPRQEIDTASWLDSTLMAMSKANKFRATMSPELREKLRVPRLVGLVYHVWTRGSTRERPLVGGLLEHMEAATSWDYLRRRNRPPSRELQKRWAGQIRDTIRMLHDMGIVWGGATGGDTPAPLELLMASVDVDANKQPWLVRSFDSTADLYI</sequence>
<evidence type="ECO:0000313" key="1">
    <source>
        <dbReference type="EMBL" id="KAJ4145197.1"/>
    </source>
</evidence>
<organism evidence="1 2">
    <name type="scientific">Akanthomyces muscarius</name>
    <name type="common">Entomopathogenic fungus</name>
    <name type="synonym">Lecanicillium muscarium</name>
    <dbReference type="NCBI Taxonomy" id="2231603"/>
    <lineage>
        <taxon>Eukaryota</taxon>
        <taxon>Fungi</taxon>
        <taxon>Dikarya</taxon>
        <taxon>Ascomycota</taxon>
        <taxon>Pezizomycotina</taxon>
        <taxon>Sordariomycetes</taxon>
        <taxon>Hypocreomycetidae</taxon>
        <taxon>Hypocreales</taxon>
        <taxon>Cordycipitaceae</taxon>
        <taxon>Akanthomyces</taxon>
    </lineage>
</organism>
<reference evidence="1" key="1">
    <citation type="journal article" date="2023" name="Access Microbiol">
        <title>De-novo genome assembly for Akanthomyces muscarius, a biocontrol agent of insect agricultural pests.</title>
        <authorList>
            <person name="Erdos Z."/>
            <person name="Studholme D.J."/>
            <person name="Raymond B."/>
            <person name="Sharma M."/>
        </authorList>
    </citation>
    <scope>NUCLEOTIDE SEQUENCE</scope>
    <source>
        <strain evidence="1">Ve6</strain>
    </source>
</reference>
<proteinExistence type="predicted"/>